<proteinExistence type="predicted"/>
<dbReference type="SUPFAM" id="SSF54909">
    <property type="entry name" value="Dimeric alpha+beta barrel"/>
    <property type="match status" value="1"/>
</dbReference>
<evidence type="ECO:0000313" key="2">
    <source>
        <dbReference type="Proteomes" id="UP001337655"/>
    </source>
</evidence>
<sequence>MSEKSLLVGPAALLVWGSVDKTQVAEAALNAWWTNEHLPERLSIPGFQRARRYICQNDPQQSTKYLTFYEVSKLDVLTSEAYMDKLNNPTAGTKQHIPTLATMQRAACRLVYSETRSELRSIRSGGGCALAMSVVSLPPDDQAGNKLPAELSPAFKEMESDRSVMALHLFREDVAATAPGSQSQSYIYGNLQQNQRVETVKWIVLVEFSQPGGSQTALRPIIDILSRLTDERVAAFDMYDFMCSAE</sequence>
<dbReference type="AlphaFoldDB" id="A0AAV9PDG1"/>
<accession>A0AAV9PDG1</accession>
<reference evidence="1 2" key="1">
    <citation type="submission" date="2023-08" db="EMBL/GenBank/DDBJ databases">
        <title>Black Yeasts Isolated from many extreme environments.</title>
        <authorList>
            <person name="Coleine C."/>
            <person name="Stajich J.E."/>
            <person name="Selbmann L."/>
        </authorList>
    </citation>
    <scope>NUCLEOTIDE SEQUENCE [LARGE SCALE GENOMIC DNA]</scope>
    <source>
        <strain evidence="1 2">CCFEE 5935</strain>
    </source>
</reference>
<organism evidence="1 2">
    <name type="scientific">Saxophila tyrrhenica</name>
    <dbReference type="NCBI Taxonomy" id="1690608"/>
    <lineage>
        <taxon>Eukaryota</taxon>
        <taxon>Fungi</taxon>
        <taxon>Dikarya</taxon>
        <taxon>Ascomycota</taxon>
        <taxon>Pezizomycotina</taxon>
        <taxon>Dothideomycetes</taxon>
        <taxon>Dothideomycetidae</taxon>
        <taxon>Mycosphaerellales</taxon>
        <taxon>Extremaceae</taxon>
        <taxon>Saxophila</taxon>
    </lineage>
</organism>
<dbReference type="InterPro" id="IPR011008">
    <property type="entry name" value="Dimeric_a/b-barrel"/>
</dbReference>
<dbReference type="RefSeq" id="XP_064659468.1">
    <property type="nucleotide sequence ID" value="XM_064802107.1"/>
</dbReference>
<comment type="caution">
    <text evidence="1">The sequence shown here is derived from an EMBL/GenBank/DDBJ whole genome shotgun (WGS) entry which is preliminary data.</text>
</comment>
<dbReference type="GeneID" id="89926200"/>
<name>A0AAV9PDG1_9PEZI</name>
<protein>
    <submittedName>
        <fullName evidence="1">Uncharacterized protein</fullName>
    </submittedName>
</protein>
<gene>
    <name evidence="1" type="ORF">LTR77_004856</name>
</gene>
<dbReference type="EMBL" id="JAVRRT010000007">
    <property type="protein sequence ID" value="KAK5170270.1"/>
    <property type="molecule type" value="Genomic_DNA"/>
</dbReference>
<keyword evidence="2" id="KW-1185">Reference proteome</keyword>
<evidence type="ECO:0000313" key="1">
    <source>
        <dbReference type="EMBL" id="KAK5170270.1"/>
    </source>
</evidence>
<dbReference type="Proteomes" id="UP001337655">
    <property type="component" value="Unassembled WGS sequence"/>
</dbReference>